<dbReference type="KEGG" id="vg:30306385"/>
<dbReference type="Proteomes" id="UP000240804">
    <property type="component" value="Segment"/>
</dbReference>
<organism evidence="4 5">
    <name type="scientific">Synechococcus phage S-CAM3</name>
    <dbReference type="NCBI Taxonomy" id="1883366"/>
    <lineage>
        <taxon>Viruses</taxon>
        <taxon>Duplodnaviria</taxon>
        <taxon>Heunggongvirae</taxon>
        <taxon>Uroviricota</taxon>
        <taxon>Caudoviricetes</taxon>
        <taxon>Pantevenvirales</taxon>
        <taxon>Kyanoviridae</taxon>
        <taxon>Charybdisvirus</taxon>
        <taxon>Charybdisvirus scam3</taxon>
    </lineage>
</organism>
<dbReference type="Proteomes" id="UP000240920">
    <property type="component" value="Segment"/>
</dbReference>
<dbReference type="Proteomes" id="UP000204537">
    <property type="component" value="Segment"/>
</dbReference>
<dbReference type="GeneID" id="30306385"/>
<dbReference type="OrthoDB" id="24322at10239"/>
<protein>
    <submittedName>
        <fullName evidence="4">Tail protein</fullName>
    </submittedName>
</protein>
<evidence type="ECO:0000313" key="5">
    <source>
        <dbReference type="Proteomes" id="UP000204537"/>
    </source>
</evidence>
<gene>
    <name evidence="4" type="ORF">C421010_095</name>
    <name evidence="2" type="ORF">S250808_095</name>
    <name evidence="3" type="ORF">T040910_095</name>
</gene>
<evidence type="ECO:0000259" key="1">
    <source>
        <dbReference type="Pfam" id="PF18454"/>
    </source>
</evidence>
<dbReference type="Pfam" id="PF18454">
    <property type="entry name" value="Mtd_N"/>
    <property type="match status" value="1"/>
</dbReference>
<reference evidence="5 6" key="1">
    <citation type="journal article" date="2016" name="Virology">
        <title>The genomic content and context of auxiliary metabolic genes in marine cyanomyoviruses.</title>
        <authorList>
            <person name="Crummett L.T."/>
            <person name="Puxty R.J."/>
            <person name="Weihe C."/>
            <person name="Marston M.F."/>
            <person name="Martiny J.B."/>
        </authorList>
    </citation>
    <scope>NUCLEOTIDE SEQUENCE [LARGE SCALE GENOMIC DNA]</scope>
    <source>
        <strain evidence="2">0808SB25</strain>
        <strain evidence="3">0910TB04</strain>
        <strain evidence="4">1010CC42</strain>
    </source>
</reference>
<sequence length="152" mass="17108">MTTQVQFRRGTTAEHALFTGASGELTIDTDKNMAVIHDGQTTGGFDVFRARWERINSDTLLGTNLRYLVDTTNNAITLTLPYYNNGLVPKPGDVIEFVDSAFTWHINNVTVTDPTGRKFQNEENLIDSPLVFDVRGAKVQLIWEGVYWRVVV</sequence>
<accession>A0A1D8KKB8</accession>
<evidence type="ECO:0000313" key="4">
    <source>
        <dbReference type="EMBL" id="AOV59078.1"/>
    </source>
</evidence>
<dbReference type="EMBL" id="KU686198">
    <property type="protein sequence ID" value="AOV58839.1"/>
    <property type="molecule type" value="Genomic_DNA"/>
</dbReference>
<dbReference type="EMBL" id="KU686197">
    <property type="protein sequence ID" value="AOV58600.1"/>
    <property type="molecule type" value="Genomic_DNA"/>
</dbReference>
<dbReference type="Gene3D" id="2.10.10.30">
    <property type="match status" value="1"/>
</dbReference>
<evidence type="ECO:0000313" key="3">
    <source>
        <dbReference type="EMBL" id="AOV58839.1"/>
    </source>
</evidence>
<name>A0A1D8KKB8_9CAUD</name>
<dbReference type="InterPro" id="IPR041352">
    <property type="entry name" value="Mtd_N"/>
</dbReference>
<dbReference type="EMBL" id="KU686199">
    <property type="protein sequence ID" value="AOV59078.1"/>
    <property type="molecule type" value="Genomic_DNA"/>
</dbReference>
<dbReference type="RefSeq" id="YP_009321358.1">
    <property type="nucleotide sequence ID" value="NC_031906.1"/>
</dbReference>
<evidence type="ECO:0000313" key="2">
    <source>
        <dbReference type="EMBL" id="AOV58600.1"/>
    </source>
</evidence>
<keyword evidence="5" id="KW-1185">Reference proteome</keyword>
<feature type="domain" description="Major tropism determinant N-terminal" evidence="1">
    <location>
        <begin position="5"/>
        <end position="41"/>
    </location>
</feature>
<evidence type="ECO:0000313" key="6">
    <source>
        <dbReference type="Proteomes" id="UP000240804"/>
    </source>
</evidence>
<proteinExistence type="predicted"/>